<feature type="coiled-coil region" evidence="7">
    <location>
        <begin position="155"/>
        <end position="182"/>
    </location>
</feature>
<dbReference type="EMBL" id="RRUE01000001">
    <property type="protein sequence ID" value="RRN45523.1"/>
    <property type="molecule type" value="Genomic_DNA"/>
</dbReference>
<dbReference type="PIRSF" id="PIRSF039085">
    <property type="entry name" value="ABC_ATPase_HisP"/>
    <property type="match status" value="1"/>
</dbReference>
<sequence length="295" mass="32156">MSNTTDSNVSHEAGAHRGGDTLTGSGAALPGQGAHAGDRTQPQPGARPVKAPLLEIRGLHKRYGETVALHNIDLTLHRGEVVVILGPSGCGKSTLLRCINGLEPIQGGEIRMAGVGVFGRDLGWDAVRQKVGMVFQSYELFAHMNVIDNILLGPMKVQKRRRAEVEAEADRLLERVGLLARKQAWPRELSGGQKQRIAIVRALCMNPTAILLDEITAALDPEMVREVLDVVLELAREGMSMIIVTHEMGFAEKVADRIVFMDGGRIVEEAPPAEFFAAQRTERARVFLNGMDYVI</sequence>
<dbReference type="SUPFAM" id="SSF52540">
    <property type="entry name" value="P-loop containing nucleoside triphosphate hydrolases"/>
    <property type="match status" value="1"/>
</dbReference>
<evidence type="ECO:0000256" key="4">
    <source>
        <dbReference type="ARBA" id="ARBA00022519"/>
    </source>
</evidence>
<keyword evidence="4" id="KW-0997">Cell inner membrane</keyword>
<feature type="compositionally biased region" description="Polar residues" evidence="8">
    <location>
        <begin position="1"/>
        <end position="10"/>
    </location>
</feature>
<dbReference type="PANTHER" id="PTHR43166:SF4">
    <property type="entry name" value="PHOSPHONATES IMPORT ATP-BINDING PROTEIN PHNC"/>
    <property type="match status" value="1"/>
</dbReference>
<evidence type="ECO:0000256" key="1">
    <source>
        <dbReference type="ARBA" id="ARBA00005417"/>
    </source>
</evidence>
<keyword evidence="6 10" id="KW-0067">ATP-binding</keyword>
<feature type="region of interest" description="Disordered" evidence="8">
    <location>
        <begin position="1"/>
        <end position="47"/>
    </location>
</feature>
<evidence type="ECO:0000313" key="11">
    <source>
        <dbReference type="Proteomes" id="UP000270261"/>
    </source>
</evidence>
<dbReference type="PROSITE" id="PS50893">
    <property type="entry name" value="ABC_TRANSPORTER_2"/>
    <property type="match status" value="1"/>
</dbReference>
<dbReference type="OrthoDB" id="6867103at2"/>
<dbReference type="InterPro" id="IPR003439">
    <property type="entry name" value="ABC_transporter-like_ATP-bd"/>
</dbReference>
<dbReference type="Proteomes" id="UP000270261">
    <property type="component" value="Unassembled WGS sequence"/>
</dbReference>
<dbReference type="PANTHER" id="PTHR43166">
    <property type="entry name" value="AMINO ACID IMPORT ATP-BINDING PROTEIN"/>
    <property type="match status" value="1"/>
</dbReference>
<dbReference type="GO" id="GO:0015424">
    <property type="term" value="F:ABC-type amino acid transporter activity"/>
    <property type="evidence" value="ECO:0007669"/>
    <property type="project" value="InterPro"/>
</dbReference>
<dbReference type="InterPro" id="IPR027417">
    <property type="entry name" value="P-loop_NTPase"/>
</dbReference>
<dbReference type="InterPro" id="IPR017871">
    <property type="entry name" value="ABC_transporter-like_CS"/>
</dbReference>
<comment type="similarity">
    <text evidence="1">Belongs to the ABC transporter superfamily.</text>
</comment>
<keyword evidence="5" id="KW-0547">Nucleotide-binding</keyword>
<evidence type="ECO:0000256" key="6">
    <source>
        <dbReference type="ARBA" id="ARBA00022840"/>
    </source>
</evidence>
<organism evidence="10 11">
    <name type="scientific">Lautropia dentalis</name>
    <dbReference type="NCBI Taxonomy" id="2490857"/>
    <lineage>
        <taxon>Bacteria</taxon>
        <taxon>Pseudomonadati</taxon>
        <taxon>Pseudomonadota</taxon>
        <taxon>Betaproteobacteria</taxon>
        <taxon>Burkholderiales</taxon>
        <taxon>Burkholderiaceae</taxon>
        <taxon>Lautropia</taxon>
    </lineage>
</organism>
<gene>
    <name evidence="10" type="ORF">EHV23_04880</name>
</gene>
<keyword evidence="7" id="KW-0175">Coiled coil</keyword>
<dbReference type="Gene3D" id="3.40.50.300">
    <property type="entry name" value="P-loop containing nucleotide triphosphate hydrolases"/>
    <property type="match status" value="1"/>
</dbReference>
<proteinExistence type="inferred from homology"/>
<protein>
    <submittedName>
        <fullName evidence="10">Amino acid ABC transporter ATP-binding protein</fullName>
    </submittedName>
</protein>
<evidence type="ECO:0000256" key="3">
    <source>
        <dbReference type="ARBA" id="ARBA00022475"/>
    </source>
</evidence>
<dbReference type="CDD" id="cd03262">
    <property type="entry name" value="ABC_HisP_GlnQ"/>
    <property type="match status" value="1"/>
</dbReference>
<evidence type="ECO:0000256" key="8">
    <source>
        <dbReference type="SAM" id="MobiDB-lite"/>
    </source>
</evidence>
<evidence type="ECO:0000259" key="9">
    <source>
        <dbReference type="PROSITE" id="PS50893"/>
    </source>
</evidence>
<evidence type="ECO:0000313" key="10">
    <source>
        <dbReference type="EMBL" id="RRN45523.1"/>
    </source>
</evidence>
<dbReference type="InterPro" id="IPR030679">
    <property type="entry name" value="ABC_ATPase_HisP-typ"/>
</dbReference>
<dbReference type="PROSITE" id="PS00211">
    <property type="entry name" value="ABC_TRANSPORTER_1"/>
    <property type="match status" value="1"/>
</dbReference>
<dbReference type="InterPro" id="IPR003593">
    <property type="entry name" value="AAA+_ATPase"/>
</dbReference>
<reference evidence="10 11" key="1">
    <citation type="submission" date="2018-11" db="EMBL/GenBank/DDBJ databases">
        <title>Genome sequencing of Lautropia sp. KCOM 2505 (= ChDC F240).</title>
        <authorList>
            <person name="Kook J.-K."/>
            <person name="Park S.-N."/>
            <person name="Lim Y.K."/>
        </authorList>
    </citation>
    <scope>NUCLEOTIDE SEQUENCE [LARGE SCALE GENOMIC DNA]</scope>
    <source>
        <strain evidence="10 11">KCOM 2505</strain>
    </source>
</reference>
<dbReference type="GO" id="GO:0005524">
    <property type="term" value="F:ATP binding"/>
    <property type="evidence" value="ECO:0007669"/>
    <property type="project" value="UniProtKB-KW"/>
</dbReference>
<dbReference type="GO" id="GO:0016887">
    <property type="term" value="F:ATP hydrolysis activity"/>
    <property type="evidence" value="ECO:0007669"/>
    <property type="project" value="InterPro"/>
</dbReference>
<dbReference type="SMART" id="SM00382">
    <property type="entry name" value="AAA"/>
    <property type="match status" value="1"/>
</dbReference>
<dbReference type="InterPro" id="IPR050086">
    <property type="entry name" value="MetN_ABC_transporter-like"/>
</dbReference>
<keyword evidence="2" id="KW-0813">Transport</keyword>
<accession>A0A3R8MSL5</accession>
<name>A0A3R8MSL5_9BURK</name>
<dbReference type="AlphaFoldDB" id="A0A3R8MSL5"/>
<keyword evidence="11" id="KW-1185">Reference proteome</keyword>
<comment type="caution">
    <text evidence="10">The sequence shown here is derived from an EMBL/GenBank/DDBJ whole genome shotgun (WGS) entry which is preliminary data.</text>
</comment>
<feature type="domain" description="ABC transporter" evidence="9">
    <location>
        <begin position="54"/>
        <end position="288"/>
    </location>
</feature>
<evidence type="ECO:0000256" key="2">
    <source>
        <dbReference type="ARBA" id="ARBA00022448"/>
    </source>
</evidence>
<keyword evidence="3" id="KW-1003">Cell membrane</keyword>
<dbReference type="Pfam" id="PF00005">
    <property type="entry name" value="ABC_tran"/>
    <property type="match status" value="1"/>
</dbReference>
<keyword evidence="4" id="KW-0472">Membrane</keyword>
<evidence type="ECO:0000256" key="5">
    <source>
        <dbReference type="ARBA" id="ARBA00022741"/>
    </source>
</evidence>
<evidence type="ECO:0000256" key="7">
    <source>
        <dbReference type="SAM" id="Coils"/>
    </source>
</evidence>